<feature type="compositionally biased region" description="Polar residues" evidence="6">
    <location>
        <begin position="174"/>
        <end position="198"/>
    </location>
</feature>
<dbReference type="PANTHER" id="PTHR14167">
    <property type="entry name" value="SH3 DOMAIN-CONTAINING"/>
    <property type="match status" value="1"/>
</dbReference>
<dbReference type="Pfam" id="PF00018">
    <property type="entry name" value="SH3_1"/>
    <property type="match status" value="1"/>
</dbReference>
<feature type="compositionally biased region" description="Low complexity" evidence="6">
    <location>
        <begin position="785"/>
        <end position="801"/>
    </location>
</feature>
<dbReference type="CDD" id="cd00174">
    <property type="entry name" value="SH3"/>
    <property type="match status" value="5"/>
</dbReference>
<feature type="region of interest" description="Disordered" evidence="6">
    <location>
        <begin position="661"/>
        <end position="718"/>
    </location>
</feature>
<keyword evidence="2 5" id="KW-0728">SH3 domain</keyword>
<dbReference type="STRING" id="1754190.A0A1Y2ADT7"/>
<name>A0A1Y2ADT7_9FUNG</name>
<feature type="region of interest" description="Disordered" evidence="6">
    <location>
        <begin position="269"/>
        <end position="290"/>
    </location>
</feature>
<dbReference type="SMART" id="SM00326">
    <property type="entry name" value="SH3"/>
    <property type="match status" value="6"/>
</dbReference>
<feature type="compositionally biased region" description="Polar residues" evidence="6">
    <location>
        <begin position="913"/>
        <end position="922"/>
    </location>
</feature>
<comment type="subcellular location">
    <subcellularLocation>
        <location evidence="1">Membrane</location>
        <topology evidence="1">Peripheral membrane protein</topology>
    </subcellularLocation>
</comment>
<feature type="domain" description="SH3" evidence="7">
    <location>
        <begin position="597"/>
        <end position="660"/>
    </location>
</feature>
<dbReference type="PROSITE" id="PS50002">
    <property type="entry name" value="SH3"/>
    <property type="match status" value="6"/>
</dbReference>
<feature type="region of interest" description="Disordered" evidence="6">
    <location>
        <begin position="902"/>
        <end position="922"/>
    </location>
</feature>
<evidence type="ECO:0000259" key="7">
    <source>
        <dbReference type="PROSITE" id="PS50002"/>
    </source>
</evidence>
<keyword evidence="4" id="KW-0472">Membrane</keyword>
<feature type="domain" description="SH3" evidence="7">
    <location>
        <begin position="721"/>
        <end position="784"/>
    </location>
</feature>
<accession>A0A1Y2ADT7</accession>
<keyword evidence="9" id="KW-1185">Reference proteome</keyword>
<feature type="compositionally biased region" description="Polar residues" evidence="6">
    <location>
        <begin position="845"/>
        <end position="854"/>
    </location>
</feature>
<dbReference type="Pfam" id="PF14604">
    <property type="entry name" value="SH3_9"/>
    <property type="match status" value="2"/>
</dbReference>
<dbReference type="OrthoDB" id="6250593at2759"/>
<feature type="compositionally biased region" description="Polar residues" evidence="6">
    <location>
        <begin position="274"/>
        <end position="290"/>
    </location>
</feature>
<dbReference type="InterPro" id="IPR050384">
    <property type="entry name" value="Endophilin_SH3RF"/>
</dbReference>
<feature type="domain" description="SH3" evidence="7">
    <location>
        <begin position="448"/>
        <end position="511"/>
    </location>
</feature>
<feature type="region of interest" description="Disordered" evidence="6">
    <location>
        <begin position="785"/>
        <end position="857"/>
    </location>
</feature>
<evidence type="ECO:0000256" key="4">
    <source>
        <dbReference type="ARBA" id="ARBA00023136"/>
    </source>
</evidence>
<dbReference type="PANTHER" id="PTHR14167:SF81">
    <property type="entry name" value="ENDOPHILIN-A"/>
    <property type="match status" value="1"/>
</dbReference>
<feature type="region of interest" description="Disordered" evidence="6">
    <location>
        <begin position="375"/>
        <end position="407"/>
    </location>
</feature>
<keyword evidence="3" id="KW-0175">Coiled coil</keyword>
<feature type="compositionally biased region" description="Polar residues" evidence="6">
    <location>
        <begin position="706"/>
        <end position="718"/>
    </location>
</feature>
<feature type="compositionally biased region" description="Basic and acidic residues" evidence="6">
    <location>
        <begin position="377"/>
        <end position="403"/>
    </location>
</feature>
<dbReference type="Gene3D" id="2.30.30.40">
    <property type="entry name" value="SH3 Domains"/>
    <property type="match status" value="6"/>
</dbReference>
<proteinExistence type="predicted"/>
<comment type="caution">
    <text evidence="8">The sequence shown here is derived from an EMBL/GenBank/DDBJ whole genome shotgun (WGS) entry which is preliminary data.</text>
</comment>
<feature type="region of interest" description="Disordered" evidence="6">
    <location>
        <begin position="141"/>
        <end position="198"/>
    </location>
</feature>
<gene>
    <name evidence="8" type="ORF">LY90DRAFT_676633</name>
</gene>
<feature type="compositionally biased region" description="Basic and acidic residues" evidence="6">
    <location>
        <begin position="532"/>
        <end position="557"/>
    </location>
</feature>
<organism evidence="8 9">
    <name type="scientific">Neocallimastix californiae</name>
    <dbReference type="NCBI Taxonomy" id="1754190"/>
    <lineage>
        <taxon>Eukaryota</taxon>
        <taxon>Fungi</taxon>
        <taxon>Fungi incertae sedis</taxon>
        <taxon>Chytridiomycota</taxon>
        <taxon>Chytridiomycota incertae sedis</taxon>
        <taxon>Neocallimastigomycetes</taxon>
        <taxon>Neocallimastigales</taxon>
        <taxon>Neocallimastigaceae</taxon>
        <taxon>Neocallimastix</taxon>
    </lineage>
</organism>
<protein>
    <recommendedName>
        <fullName evidence="7">SH3 domain-containing protein</fullName>
    </recommendedName>
</protein>
<evidence type="ECO:0000256" key="1">
    <source>
        <dbReference type="ARBA" id="ARBA00004170"/>
    </source>
</evidence>
<reference evidence="8 9" key="1">
    <citation type="submission" date="2016-08" db="EMBL/GenBank/DDBJ databases">
        <title>A Parts List for Fungal Cellulosomes Revealed by Comparative Genomics.</title>
        <authorList>
            <consortium name="DOE Joint Genome Institute"/>
            <person name="Haitjema C.H."/>
            <person name="Gilmore S.P."/>
            <person name="Henske J.K."/>
            <person name="Solomon K.V."/>
            <person name="De Groot R."/>
            <person name="Kuo A."/>
            <person name="Mondo S.J."/>
            <person name="Salamov A.A."/>
            <person name="Labutti K."/>
            <person name="Zhao Z."/>
            <person name="Chiniquy J."/>
            <person name="Barry K."/>
            <person name="Brewer H.M."/>
            <person name="Purvine S.O."/>
            <person name="Wright A.T."/>
            <person name="Boxma B."/>
            <person name="Van Alen T."/>
            <person name="Hackstein J.H."/>
            <person name="Baker S.E."/>
            <person name="Grigoriev I.V."/>
            <person name="O'Malley M.A."/>
        </authorList>
    </citation>
    <scope>NUCLEOTIDE SEQUENCE [LARGE SCALE GENOMIC DNA]</scope>
    <source>
        <strain evidence="8 9">G1</strain>
    </source>
</reference>
<evidence type="ECO:0000256" key="3">
    <source>
        <dbReference type="ARBA" id="ARBA00023054"/>
    </source>
</evidence>
<evidence type="ECO:0000256" key="5">
    <source>
        <dbReference type="PROSITE-ProRule" id="PRU00192"/>
    </source>
</evidence>
<evidence type="ECO:0000256" key="6">
    <source>
        <dbReference type="SAM" id="MobiDB-lite"/>
    </source>
</evidence>
<dbReference type="AlphaFoldDB" id="A0A1Y2ADT7"/>
<feature type="compositionally biased region" description="Basic and acidic residues" evidence="6">
    <location>
        <begin position="802"/>
        <end position="844"/>
    </location>
</feature>
<feature type="compositionally biased region" description="Polar residues" evidence="6">
    <location>
        <begin position="147"/>
        <end position="160"/>
    </location>
</feature>
<evidence type="ECO:0000256" key="2">
    <source>
        <dbReference type="ARBA" id="ARBA00022443"/>
    </source>
</evidence>
<feature type="region of interest" description="Disordered" evidence="6">
    <location>
        <begin position="512"/>
        <end position="557"/>
    </location>
</feature>
<feature type="domain" description="SH3" evidence="7">
    <location>
        <begin position="860"/>
        <end position="922"/>
    </location>
</feature>
<dbReference type="Proteomes" id="UP000193920">
    <property type="component" value="Unassembled WGS sequence"/>
</dbReference>
<sequence>MGLFKTKEEKLLEAIRKENVKKVKSIIYETNKSTKSLNNLFNEKDKEIGNYPLLESVMVKLILDYIESNKIVLRLNEQNLQNIITNNNKICNINSISDINTDIIKLLYRYKNEEKIDYFFTEPSELLKKFKSIPMALINKTEENSESKASTQGKSETPKTGTIKKPEAPKRPATSEQTSNSNNPIQKQKPTISARSQPPKTNDLAIVLYNFKGSKKNDLEIHRKDFVIVTNWNKEKGWAYGYKKDNPQKKGMFPNNYIKKCSEALKAKKDEVDTQSNEKQGLQSPSLTNNSNEIQDLTVAIYDFKSTKKDELEIHRKEFIIVTNWTSEKGWAYGYKKNDPQQKGIFPSNYVKKYIKSERVNKEIKKQVIKADSTDNLTKKKEQKEQNENEDENQKSKDIKEIDDTQNTFINTLKTNEKPAMKEDEKNQNNLTENIQPASVLSMDKEEVPKDLAIVLYNYNSTKKDELELRRKEFIIVTNWNVEEGWASGYKKDDPLQVGNFPKDYVRKCSNKIKSKNEKESTSAISSPVLPKEQKMNNKRQESQNSTKLRETNEPLEVHDSKMLEEKKETNINNINKEVSKKNIECTSKSKDDSDVHNADLAIVLYNFISSKKDELEIYRKEFIMVTDWNIEEGWAYGYKKDDPQKKGSFPNSYVKKCSNKMKTKEEMTNSSINDDKKSEEQDKKETNELIDAKEKQELQESLKENNQSSSLSMNVSEDQQPHDLAIVLYNYISSKKDELELYRKEFIIVTNWNIEEGWAYGYKKDDPQKKGSFPTNYVKKYTNKMSLSSSNSSLNNNISKNEIEQNKEKEKELPDTKKIPESPKIEVDRKQEIQEKPVEKSQQENETSSSISLNKKENEDNDLAIVLYNFESSKKDELGLSRKEFIIVTNWNIEKGWAYGYKRNDPEKKGSFPNNYLDNQK</sequence>
<feature type="compositionally biased region" description="Basic and acidic residues" evidence="6">
    <location>
        <begin position="663"/>
        <end position="704"/>
    </location>
</feature>
<dbReference type="InterPro" id="IPR036028">
    <property type="entry name" value="SH3-like_dom_sf"/>
</dbReference>
<dbReference type="EMBL" id="MCOG01000282">
    <property type="protein sequence ID" value="ORY20682.1"/>
    <property type="molecule type" value="Genomic_DNA"/>
</dbReference>
<feature type="domain" description="SH3" evidence="7">
    <location>
        <begin position="293"/>
        <end position="356"/>
    </location>
</feature>
<feature type="domain" description="SH3" evidence="7">
    <location>
        <begin position="200"/>
        <end position="263"/>
    </location>
</feature>
<evidence type="ECO:0000313" key="8">
    <source>
        <dbReference type="EMBL" id="ORY20682.1"/>
    </source>
</evidence>
<dbReference type="SUPFAM" id="SSF50044">
    <property type="entry name" value="SH3-domain"/>
    <property type="match status" value="6"/>
</dbReference>
<evidence type="ECO:0000313" key="9">
    <source>
        <dbReference type="Proteomes" id="UP000193920"/>
    </source>
</evidence>
<dbReference type="InterPro" id="IPR001452">
    <property type="entry name" value="SH3_domain"/>
</dbReference>